<dbReference type="InterPro" id="IPR036866">
    <property type="entry name" value="RibonucZ/Hydroxyglut_hydro"/>
</dbReference>
<proteinExistence type="predicted"/>
<evidence type="ECO:0008006" key="3">
    <source>
        <dbReference type="Google" id="ProtNLM"/>
    </source>
</evidence>
<evidence type="ECO:0000313" key="1">
    <source>
        <dbReference type="EMBL" id="MCF7542917.1"/>
    </source>
</evidence>
<evidence type="ECO:0000313" key="2">
    <source>
        <dbReference type="Proteomes" id="UP001162905"/>
    </source>
</evidence>
<gene>
    <name evidence="1" type="ORF">L4G47_11840</name>
</gene>
<accession>A0ABS9I535</accession>
<sequence>MLTHLHADHVDGIYDAKGQRVFSKAQISMMKAESDFWLSKDIAEKAPEGAKIFFQIAQAAAPYLAAGKWKSLQGMWDTGFHPRANRC</sequence>
<keyword evidence="2" id="KW-1185">Reference proteome</keyword>
<dbReference type="Proteomes" id="UP001162905">
    <property type="component" value="Unassembled WGS sequence"/>
</dbReference>
<reference evidence="1" key="1">
    <citation type="submission" date="2022-01" db="EMBL/GenBank/DDBJ databases">
        <title>Pseudomonas sp. nov. isolated from Antarctic regolith.</title>
        <authorList>
            <person name="Novakova D."/>
            <person name="Sedlar K."/>
        </authorList>
    </citation>
    <scope>NUCLEOTIDE SEQUENCE</scope>
    <source>
        <strain evidence="1">P2647</strain>
    </source>
</reference>
<comment type="caution">
    <text evidence="1">The sequence shown here is derived from an EMBL/GenBank/DDBJ whole genome shotgun (WGS) entry which is preliminary data.</text>
</comment>
<dbReference type="Gene3D" id="3.60.15.10">
    <property type="entry name" value="Ribonuclease Z/Hydroxyacylglutathione hydrolase-like"/>
    <property type="match status" value="1"/>
</dbReference>
<organism evidence="1 2">
    <name type="scientific">Pseudomonas petrae</name>
    <dbReference type="NCBI Taxonomy" id="2912190"/>
    <lineage>
        <taxon>Bacteria</taxon>
        <taxon>Pseudomonadati</taxon>
        <taxon>Pseudomonadota</taxon>
        <taxon>Gammaproteobacteria</taxon>
        <taxon>Pseudomonadales</taxon>
        <taxon>Pseudomonadaceae</taxon>
        <taxon>Pseudomonas</taxon>
    </lineage>
</organism>
<name>A0ABS9I535_9PSED</name>
<protein>
    <recommendedName>
        <fullName evidence="3">Metallo-beta-lactamase superfamily protein</fullName>
    </recommendedName>
</protein>
<dbReference type="EMBL" id="JAKJXH010000010">
    <property type="protein sequence ID" value="MCF7542917.1"/>
    <property type="molecule type" value="Genomic_DNA"/>
</dbReference>
<dbReference type="SUPFAM" id="SSF56281">
    <property type="entry name" value="Metallo-hydrolase/oxidoreductase"/>
    <property type="match status" value="1"/>
</dbReference>